<organism evidence="1 2">
    <name type="scientific">Oesophagostomum dentatum</name>
    <name type="common">Nodular worm</name>
    <dbReference type="NCBI Taxonomy" id="61180"/>
    <lineage>
        <taxon>Eukaryota</taxon>
        <taxon>Metazoa</taxon>
        <taxon>Ecdysozoa</taxon>
        <taxon>Nematoda</taxon>
        <taxon>Chromadorea</taxon>
        <taxon>Rhabditida</taxon>
        <taxon>Rhabditina</taxon>
        <taxon>Rhabditomorpha</taxon>
        <taxon>Strongyloidea</taxon>
        <taxon>Strongylidae</taxon>
        <taxon>Oesophagostomum</taxon>
    </lineage>
</organism>
<dbReference type="EMBL" id="KN550393">
    <property type="protein sequence ID" value="KHJ94278.1"/>
    <property type="molecule type" value="Genomic_DNA"/>
</dbReference>
<proteinExistence type="predicted"/>
<dbReference type="Proteomes" id="UP000053660">
    <property type="component" value="Unassembled WGS sequence"/>
</dbReference>
<reference evidence="1 2" key="1">
    <citation type="submission" date="2014-03" db="EMBL/GenBank/DDBJ databases">
        <title>Draft genome of the hookworm Oesophagostomum dentatum.</title>
        <authorList>
            <person name="Mitreva M."/>
        </authorList>
    </citation>
    <scope>NUCLEOTIDE SEQUENCE [LARGE SCALE GENOMIC DNA]</scope>
    <source>
        <strain evidence="1 2">OD-Hann</strain>
    </source>
</reference>
<protein>
    <submittedName>
        <fullName evidence="1">Uncharacterized protein</fullName>
    </submittedName>
</protein>
<accession>A0A0B1T9P7</accession>
<name>A0A0B1T9P7_OESDE</name>
<keyword evidence="2" id="KW-1185">Reference proteome</keyword>
<gene>
    <name evidence="1" type="ORF">OESDEN_05793</name>
</gene>
<dbReference type="OrthoDB" id="17907at2759"/>
<evidence type="ECO:0000313" key="1">
    <source>
        <dbReference type="EMBL" id="KHJ94278.1"/>
    </source>
</evidence>
<sequence>MAIPGAAIVSEYENIYNRKLVPSLNWEASCIPPQTFNIGNATTVVVDTAVGVKNDIARKFGRHEKHYVLLPYHEQFACELDARLSHLKHGLVTAVLVNEQRPALRNFIFALKM</sequence>
<evidence type="ECO:0000313" key="2">
    <source>
        <dbReference type="Proteomes" id="UP000053660"/>
    </source>
</evidence>
<dbReference type="AlphaFoldDB" id="A0A0B1T9P7"/>